<organism evidence="1 2">
    <name type="scientific">Thioalbus denitrificans</name>
    <dbReference type="NCBI Taxonomy" id="547122"/>
    <lineage>
        <taxon>Bacteria</taxon>
        <taxon>Pseudomonadati</taxon>
        <taxon>Pseudomonadota</taxon>
        <taxon>Gammaproteobacteria</taxon>
        <taxon>Chromatiales</taxon>
        <taxon>Ectothiorhodospiraceae</taxon>
        <taxon>Thioalbus</taxon>
    </lineage>
</organism>
<proteinExistence type="predicted"/>
<accession>A0A369CG95</accession>
<reference evidence="1 2" key="1">
    <citation type="submission" date="2018-07" db="EMBL/GenBank/DDBJ databases">
        <title>Genomic Encyclopedia of Type Strains, Phase IV (KMG-IV): sequencing the most valuable type-strain genomes for metagenomic binning, comparative biology and taxonomic classification.</title>
        <authorList>
            <person name="Goeker M."/>
        </authorList>
    </citation>
    <scope>NUCLEOTIDE SEQUENCE [LARGE SCALE GENOMIC DNA]</scope>
    <source>
        <strain evidence="1 2">DSM 26407</strain>
    </source>
</reference>
<dbReference type="Proteomes" id="UP000252707">
    <property type="component" value="Unassembled WGS sequence"/>
</dbReference>
<dbReference type="AlphaFoldDB" id="A0A369CG95"/>
<protein>
    <recommendedName>
        <fullName evidence="3">Mor transcription activator family protein</fullName>
    </recommendedName>
</protein>
<keyword evidence="2" id="KW-1185">Reference proteome</keyword>
<gene>
    <name evidence="1" type="ORF">DFQ59_10253</name>
</gene>
<name>A0A369CG95_9GAMM</name>
<comment type="caution">
    <text evidence="1">The sequence shown here is derived from an EMBL/GenBank/DDBJ whole genome shotgun (WGS) entry which is preliminary data.</text>
</comment>
<evidence type="ECO:0000313" key="2">
    <source>
        <dbReference type="Proteomes" id="UP000252707"/>
    </source>
</evidence>
<evidence type="ECO:0000313" key="1">
    <source>
        <dbReference type="EMBL" id="RCX31706.1"/>
    </source>
</evidence>
<sequence>MGLSAMWLEVAESIGVREFLVVWAQMDAARTQRPDFSLYLPKYGAWERQERNRLILDYADAGMSAGTIRQALAKARGITLTQRHIQRVINRERSRTRPTTHE</sequence>
<dbReference type="EMBL" id="QPJY01000002">
    <property type="protein sequence ID" value="RCX31706.1"/>
    <property type="molecule type" value="Genomic_DNA"/>
</dbReference>
<evidence type="ECO:0008006" key="3">
    <source>
        <dbReference type="Google" id="ProtNLM"/>
    </source>
</evidence>